<dbReference type="SUPFAM" id="SSF48452">
    <property type="entry name" value="TPR-like"/>
    <property type="match status" value="1"/>
</dbReference>
<feature type="transmembrane region" description="Helical" evidence="5">
    <location>
        <begin position="354"/>
        <end position="381"/>
    </location>
</feature>
<dbReference type="Pfam" id="PF04932">
    <property type="entry name" value="Wzy_C"/>
    <property type="match status" value="1"/>
</dbReference>
<evidence type="ECO:0000256" key="5">
    <source>
        <dbReference type="SAM" id="Phobius"/>
    </source>
</evidence>
<protein>
    <submittedName>
        <fullName evidence="7">O-antigen ligase family protein</fullName>
    </submittedName>
</protein>
<dbReference type="InterPro" id="IPR051533">
    <property type="entry name" value="WaaL-like"/>
</dbReference>
<name>A0A173ZDQ5_9BACE</name>
<feature type="transmembrane region" description="Helical" evidence="5">
    <location>
        <begin position="96"/>
        <end position="114"/>
    </location>
</feature>
<evidence type="ECO:0000256" key="2">
    <source>
        <dbReference type="ARBA" id="ARBA00022692"/>
    </source>
</evidence>
<evidence type="ECO:0000259" key="6">
    <source>
        <dbReference type="Pfam" id="PF04932"/>
    </source>
</evidence>
<dbReference type="InterPro" id="IPR007016">
    <property type="entry name" value="O-antigen_ligase-rel_domated"/>
</dbReference>
<evidence type="ECO:0000313" key="8">
    <source>
        <dbReference type="Proteomes" id="UP000285503"/>
    </source>
</evidence>
<keyword evidence="2 5" id="KW-0812">Transmembrane</keyword>
<feature type="transmembrane region" description="Helical" evidence="5">
    <location>
        <begin position="194"/>
        <end position="221"/>
    </location>
</feature>
<keyword evidence="4 5" id="KW-0472">Membrane</keyword>
<dbReference type="GO" id="GO:0016874">
    <property type="term" value="F:ligase activity"/>
    <property type="evidence" value="ECO:0007669"/>
    <property type="project" value="UniProtKB-KW"/>
</dbReference>
<sequence length="577" mass="66623">MQIQTPSFIFCKLRQLFSDNVFTFSFLLITTLYLSADWFMDRYFMPKNISFVVGIILWGGICIGNWKRKIRLSVDFLFLSFTVFMGYVFVCSLFTSQYIHSVYIVSGWILFVLMRNRKNPTETFNSILAVVGVLSALYGLLQYVGCIEIQSYFPVTGSFDNPAGFAASIVLCYPFLLCHSSNGKRRTFKVMACLLLIIVVILSGSRTGVLTLCVVTLLFYALRYRKLIHKRRIFLISGGALFLISLFIGLIYLKPASASGRVLIWKVSAGLCKEHIIQGNGLGSFKADYMPEQAKYLSSSHADESDRILAGNTNYPFNEYLLLLIEQGLIGIALFLLSLIAVFRSNVAFDTPAILTLVSIAIFSCFSYPFKYTFVWFMIIYCFASLNQREVALRTIRFNKPFLLIILFILCFFLIKNIIFERTWKRISLVAEKNNGLLDNELSVFTKLYDEWNGNPYFLYNYASELKNVELYKQSVNIFLHCESYINTYDLQMQLADNYYQMECWEEAERRYKLAQCMCPSRFLPLQGLLRVYVKSDNCILAERIALEIINKRIKIPSYTVTIIQEEARNYLRKKNI</sequence>
<dbReference type="EMBL" id="QRNE01000211">
    <property type="protein sequence ID" value="RHK18772.1"/>
    <property type="molecule type" value="Genomic_DNA"/>
</dbReference>
<dbReference type="AlphaFoldDB" id="A0A173ZDQ5"/>
<dbReference type="Proteomes" id="UP000285503">
    <property type="component" value="Unassembled WGS sequence"/>
</dbReference>
<evidence type="ECO:0000313" key="7">
    <source>
        <dbReference type="EMBL" id="RHK18772.1"/>
    </source>
</evidence>
<feature type="transmembrane region" description="Helical" evidence="5">
    <location>
        <begin position="126"/>
        <end position="145"/>
    </location>
</feature>
<keyword evidence="7" id="KW-0436">Ligase</keyword>
<feature type="transmembrane region" description="Helical" evidence="5">
    <location>
        <begin position="233"/>
        <end position="253"/>
    </location>
</feature>
<dbReference type="InterPro" id="IPR011990">
    <property type="entry name" value="TPR-like_helical_dom_sf"/>
</dbReference>
<feature type="transmembrane region" description="Helical" evidence="5">
    <location>
        <begin position="16"/>
        <end position="36"/>
    </location>
</feature>
<evidence type="ECO:0000256" key="1">
    <source>
        <dbReference type="ARBA" id="ARBA00004141"/>
    </source>
</evidence>
<evidence type="ECO:0000256" key="4">
    <source>
        <dbReference type="ARBA" id="ARBA00023136"/>
    </source>
</evidence>
<accession>A0A173ZDQ5</accession>
<keyword evidence="3 5" id="KW-1133">Transmembrane helix</keyword>
<organism evidence="7 8">
    <name type="scientific">Bacteroides xylanisolvens</name>
    <dbReference type="NCBI Taxonomy" id="371601"/>
    <lineage>
        <taxon>Bacteria</taxon>
        <taxon>Pseudomonadati</taxon>
        <taxon>Bacteroidota</taxon>
        <taxon>Bacteroidia</taxon>
        <taxon>Bacteroidales</taxon>
        <taxon>Bacteroidaceae</taxon>
        <taxon>Bacteroides</taxon>
    </lineage>
</organism>
<feature type="transmembrane region" description="Helical" evidence="5">
    <location>
        <begin position="320"/>
        <end position="342"/>
    </location>
</feature>
<evidence type="ECO:0000256" key="3">
    <source>
        <dbReference type="ARBA" id="ARBA00022989"/>
    </source>
</evidence>
<comment type="subcellular location">
    <subcellularLocation>
        <location evidence="1">Membrane</location>
        <topology evidence="1">Multi-pass membrane protein</topology>
    </subcellularLocation>
</comment>
<comment type="caution">
    <text evidence="7">The sequence shown here is derived from an EMBL/GenBank/DDBJ whole genome shotgun (WGS) entry which is preliminary data.</text>
</comment>
<dbReference type="PANTHER" id="PTHR37422">
    <property type="entry name" value="TEICHURONIC ACID BIOSYNTHESIS PROTEIN TUAE"/>
    <property type="match status" value="1"/>
</dbReference>
<proteinExistence type="predicted"/>
<dbReference type="GO" id="GO:0016020">
    <property type="term" value="C:membrane"/>
    <property type="evidence" value="ECO:0007669"/>
    <property type="project" value="UniProtKB-SubCell"/>
</dbReference>
<feature type="domain" description="O-antigen ligase-related" evidence="6">
    <location>
        <begin position="192"/>
        <end position="336"/>
    </location>
</feature>
<reference evidence="7 8" key="1">
    <citation type="submission" date="2018-08" db="EMBL/GenBank/DDBJ databases">
        <title>A genome reference for cultivated species of the human gut microbiota.</title>
        <authorList>
            <person name="Zou Y."/>
            <person name="Xue W."/>
            <person name="Luo G."/>
        </authorList>
    </citation>
    <scope>NUCLEOTIDE SEQUENCE [LARGE SCALE GENOMIC DNA]</scope>
    <source>
        <strain evidence="7 8">AF46-11NS</strain>
    </source>
</reference>
<dbReference type="PANTHER" id="PTHR37422:SF13">
    <property type="entry name" value="LIPOPOLYSACCHARIDE BIOSYNTHESIS PROTEIN PA4999-RELATED"/>
    <property type="match status" value="1"/>
</dbReference>
<gene>
    <name evidence="7" type="ORF">DW075_22850</name>
</gene>
<feature type="transmembrane region" description="Helical" evidence="5">
    <location>
        <begin position="73"/>
        <end position="90"/>
    </location>
</feature>
<feature type="transmembrane region" description="Helical" evidence="5">
    <location>
        <begin position="48"/>
        <end position="66"/>
    </location>
</feature>
<feature type="transmembrane region" description="Helical" evidence="5">
    <location>
        <begin position="401"/>
        <end position="419"/>
    </location>
</feature>